<keyword evidence="15" id="KW-0969">Cilium</keyword>
<dbReference type="GO" id="GO:0005886">
    <property type="term" value="C:plasma membrane"/>
    <property type="evidence" value="ECO:0007669"/>
    <property type="project" value="UniProtKB-SubCell"/>
</dbReference>
<evidence type="ECO:0000256" key="4">
    <source>
        <dbReference type="ARBA" id="ARBA00022448"/>
    </source>
</evidence>
<dbReference type="PRINTS" id="PR00950">
    <property type="entry name" value="TYPE3IMSPROT"/>
</dbReference>
<dbReference type="PANTHER" id="PTHR30531">
    <property type="entry name" value="FLAGELLAR BIOSYNTHETIC PROTEIN FLHB"/>
    <property type="match status" value="1"/>
</dbReference>
<dbReference type="OrthoDB" id="9807950at2"/>
<keyword evidence="15" id="KW-0282">Flagellum</keyword>
<feature type="transmembrane region" description="Helical" evidence="13">
    <location>
        <begin position="92"/>
        <end position="116"/>
    </location>
</feature>
<organism evidence="15 16">
    <name type="scientific">Vibrio thalassae</name>
    <dbReference type="NCBI Taxonomy" id="1243014"/>
    <lineage>
        <taxon>Bacteria</taxon>
        <taxon>Pseudomonadati</taxon>
        <taxon>Pseudomonadota</taxon>
        <taxon>Gammaproteobacteria</taxon>
        <taxon>Vibrionales</taxon>
        <taxon>Vibrionaceae</taxon>
        <taxon>Vibrio</taxon>
    </lineage>
</organism>
<sequence>MSEQSSQDKTEKASPQKIKKARQEGQIPRAKEFTTAVLFLIVAIYFYNQIGRIWEHISGVFRFNMALTRHDLESPQQMIEQLGQSLGIIIELLLPLFMVIVIAAIGSSMILGGWMFRPANIQPKLSKLNPISGIGRMFSTRSLVELLKSSLKVSVIFALLYSYLDSNFSQLLGMQKLTLSQGITLVMTILFEGLLLMGVALLIFGVLDIPYQRWEHLKQLRMTKQELKEEYKNNEGRPEVKQRIRQIQQQFARRKIDKAVPKADVVITNPTHYAVALKYDTSLSDAPFVVAKGIDETAMHIQRIARENQVEILHSPPLTRSIYYTTAIEQAIPSQLYIAVAHILTYVMQLKAFRQGSGEKPLPLPVFSIPKHLQH</sequence>
<evidence type="ECO:0000256" key="10">
    <source>
        <dbReference type="ARBA" id="ARBA00023136"/>
    </source>
</evidence>
<evidence type="ECO:0000256" key="7">
    <source>
        <dbReference type="ARBA" id="ARBA00022795"/>
    </source>
</evidence>
<feature type="transmembrane region" description="Helical" evidence="13">
    <location>
        <begin position="30"/>
        <end position="47"/>
    </location>
</feature>
<comment type="similarity">
    <text evidence="2 13">Belongs to the type III secretion exporter family.</text>
</comment>
<evidence type="ECO:0000256" key="8">
    <source>
        <dbReference type="ARBA" id="ARBA00022927"/>
    </source>
</evidence>
<evidence type="ECO:0000256" key="1">
    <source>
        <dbReference type="ARBA" id="ARBA00004651"/>
    </source>
</evidence>
<keyword evidence="9 13" id="KW-1133">Transmembrane helix</keyword>
<dbReference type="InterPro" id="IPR029025">
    <property type="entry name" value="T3SS_substrate_exporter_C"/>
</dbReference>
<comment type="function">
    <text evidence="12 13">Required for formation of the rod structure in the basal body of the flagellar apparatus. Together with FliI and FliH, may constitute the export apparatus of flagellin.</text>
</comment>
<reference evidence="16" key="1">
    <citation type="submission" date="2016-06" db="EMBL/GenBank/DDBJ databases">
        <authorList>
            <person name="Rodrigo-Torres L."/>
            <person name="Arahal R.D."/>
            <person name="Lucena T."/>
        </authorList>
    </citation>
    <scope>NUCLEOTIDE SEQUENCE [LARGE SCALE GENOMIC DNA]</scope>
    <source>
        <strain evidence="16">CECT8203</strain>
    </source>
</reference>
<dbReference type="Pfam" id="PF01312">
    <property type="entry name" value="Bac_export_2"/>
    <property type="match status" value="1"/>
</dbReference>
<dbReference type="SUPFAM" id="SSF160544">
    <property type="entry name" value="EscU C-terminal domain-like"/>
    <property type="match status" value="1"/>
</dbReference>
<evidence type="ECO:0000256" key="2">
    <source>
        <dbReference type="ARBA" id="ARBA00010690"/>
    </source>
</evidence>
<proteinExistence type="inferred from homology"/>
<dbReference type="GO" id="GO:0009306">
    <property type="term" value="P:protein secretion"/>
    <property type="evidence" value="ECO:0007669"/>
    <property type="project" value="InterPro"/>
</dbReference>
<comment type="subcellular location">
    <subcellularLocation>
        <location evidence="1">Cell membrane</location>
        <topology evidence="1">Multi-pass membrane protein</topology>
    </subcellularLocation>
</comment>
<feature type="compositionally biased region" description="Basic and acidic residues" evidence="14">
    <location>
        <begin position="1"/>
        <end position="14"/>
    </location>
</feature>
<keyword evidence="8 13" id="KW-0653">Protein transport</keyword>
<dbReference type="PANTHER" id="PTHR30531:SF12">
    <property type="entry name" value="FLAGELLAR BIOSYNTHETIC PROTEIN FLHB"/>
    <property type="match status" value="1"/>
</dbReference>
<dbReference type="Proteomes" id="UP000219336">
    <property type="component" value="Unassembled WGS sequence"/>
</dbReference>
<evidence type="ECO:0000313" key="16">
    <source>
        <dbReference type="Proteomes" id="UP000219336"/>
    </source>
</evidence>
<evidence type="ECO:0000256" key="9">
    <source>
        <dbReference type="ARBA" id="ARBA00022989"/>
    </source>
</evidence>
<dbReference type="GO" id="GO:0044780">
    <property type="term" value="P:bacterial-type flagellum assembly"/>
    <property type="evidence" value="ECO:0007669"/>
    <property type="project" value="InterPro"/>
</dbReference>
<keyword evidence="16" id="KW-1185">Reference proteome</keyword>
<name>A0A240EM62_9VIBR</name>
<keyword evidence="4 13" id="KW-0813">Transport</keyword>
<evidence type="ECO:0000256" key="13">
    <source>
        <dbReference type="RuleBase" id="RU364091"/>
    </source>
</evidence>
<evidence type="ECO:0000256" key="14">
    <source>
        <dbReference type="SAM" id="MobiDB-lite"/>
    </source>
</evidence>
<keyword evidence="11 13" id="KW-1006">Bacterial flagellum protein export</keyword>
<dbReference type="InterPro" id="IPR006135">
    <property type="entry name" value="T3SS_substrate_exporter"/>
</dbReference>
<keyword evidence="10 13" id="KW-0472">Membrane</keyword>
<dbReference type="AlphaFoldDB" id="A0A240EM62"/>
<keyword evidence="7 13" id="KW-1005">Bacterial flagellum biogenesis</keyword>
<dbReference type="EMBL" id="OANU01000045">
    <property type="protein sequence ID" value="SNX49060.1"/>
    <property type="molecule type" value="Genomic_DNA"/>
</dbReference>
<accession>A0A240EM62</accession>
<dbReference type="NCBIfam" id="TIGR00328">
    <property type="entry name" value="flhB"/>
    <property type="match status" value="1"/>
</dbReference>
<evidence type="ECO:0000256" key="5">
    <source>
        <dbReference type="ARBA" id="ARBA00022475"/>
    </source>
</evidence>
<keyword evidence="5 13" id="KW-1003">Cell membrane</keyword>
<dbReference type="RefSeq" id="WP_096994160.1">
    <property type="nucleotide sequence ID" value="NZ_JBHSII010000001.1"/>
</dbReference>
<protein>
    <recommendedName>
        <fullName evidence="3 13">Flagellar biosynthetic protein FlhB</fullName>
    </recommendedName>
</protein>
<evidence type="ECO:0000256" key="3">
    <source>
        <dbReference type="ARBA" id="ARBA00021622"/>
    </source>
</evidence>
<evidence type="ECO:0000256" key="11">
    <source>
        <dbReference type="ARBA" id="ARBA00023225"/>
    </source>
</evidence>
<evidence type="ECO:0000256" key="6">
    <source>
        <dbReference type="ARBA" id="ARBA00022692"/>
    </source>
</evidence>
<dbReference type="InterPro" id="IPR006136">
    <property type="entry name" value="FlhB"/>
</dbReference>
<keyword evidence="6 13" id="KW-0812">Transmembrane</keyword>
<feature type="transmembrane region" description="Helical" evidence="13">
    <location>
        <begin position="184"/>
        <end position="211"/>
    </location>
</feature>
<evidence type="ECO:0000256" key="12">
    <source>
        <dbReference type="ARBA" id="ARBA00025078"/>
    </source>
</evidence>
<keyword evidence="15" id="KW-0966">Cell projection</keyword>
<feature type="region of interest" description="Disordered" evidence="14">
    <location>
        <begin position="1"/>
        <end position="24"/>
    </location>
</feature>
<feature type="transmembrane region" description="Helical" evidence="13">
    <location>
        <begin position="146"/>
        <end position="164"/>
    </location>
</feature>
<dbReference type="Gene3D" id="3.40.1690.10">
    <property type="entry name" value="secretion proteins EscU"/>
    <property type="match status" value="1"/>
</dbReference>
<evidence type="ECO:0000313" key="15">
    <source>
        <dbReference type="EMBL" id="SNX49060.1"/>
    </source>
</evidence>
<dbReference type="Gene3D" id="6.10.250.2080">
    <property type="match status" value="1"/>
</dbReference>
<gene>
    <name evidence="15" type="primary">flhB_2</name>
    <name evidence="13" type="synonym">flhB</name>
    <name evidence="15" type="ORF">VTH8203_02697</name>
</gene>